<protein>
    <submittedName>
        <fullName evidence="1">Uncharacterized protein</fullName>
    </submittedName>
</protein>
<organism evidence="1 2">
    <name type="scientific">Trichonephila inaurata madagascariensis</name>
    <dbReference type="NCBI Taxonomy" id="2747483"/>
    <lineage>
        <taxon>Eukaryota</taxon>
        <taxon>Metazoa</taxon>
        <taxon>Ecdysozoa</taxon>
        <taxon>Arthropoda</taxon>
        <taxon>Chelicerata</taxon>
        <taxon>Arachnida</taxon>
        <taxon>Araneae</taxon>
        <taxon>Araneomorphae</taxon>
        <taxon>Entelegynae</taxon>
        <taxon>Araneoidea</taxon>
        <taxon>Nephilidae</taxon>
        <taxon>Trichonephila</taxon>
        <taxon>Trichonephila inaurata</taxon>
    </lineage>
</organism>
<keyword evidence="2" id="KW-1185">Reference proteome</keyword>
<reference evidence="1" key="1">
    <citation type="submission" date="2020-08" db="EMBL/GenBank/DDBJ databases">
        <title>Multicomponent nature underlies the extraordinary mechanical properties of spider dragline silk.</title>
        <authorList>
            <person name="Kono N."/>
            <person name="Nakamura H."/>
            <person name="Mori M."/>
            <person name="Yoshida Y."/>
            <person name="Ohtoshi R."/>
            <person name="Malay A.D."/>
            <person name="Moran D.A.P."/>
            <person name="Tomita M."/>
            <person name="Numata K."/>
            <person name="Arakawa K."/>
        </authorList>
    </citation>
    <scope>NUCLEOTIDE SEQUENCE</scope>
</reference>
<dbReference type="AlphaFoldDB" id="A0A8X6Y0F3"/>
<proteinExistence type="predicted"/>
<sequence>MTRKPQIHFPTLNTQLPQRREKFTQTKKRCLTLEEAFKYFHKIGDDDISELISQRLLYRQDFTIPLFDEMMDEEDFDENVLYIGENLEKSKDITGEIEII</sequence>
<evidence type="ECO:0000313" key="1">
    <source>
        <dbReference type="EMBL" id="GFY61948.1"/>
    </source>
</evidence>
<dbReference type="Proteomes" id="UP000886998">
    <property type="component" value="Unassembled WGS sequence"/>
</dbReference>
<evidence type="ECO:0000313" key="2">
    <source>
        <dbReference type="Proteomes" id="UP000886998"/>
    </source>
</evidence>
<accession>A0A8X6Y0F3</accession>
<comment type="caution">
    <text evidence="1">The sequence shown here is derived from an EMBL/GenBank/DDBJ whole genome shotgun (WGS) entry which is preliminary data.</text>
</comment>
<name>A0A8X6Y0F3_9ARAC</name>
<gene>
    <name evidence="1" type="ORF">TNIN_340791</name>
</gene>
<dbReference type="EMBL" id="BMAV01013954">
    <property type="protein sequence ID" value="GFY61948.1"/>
    <property type="molecule type" value="Genomic_DNA"/>
</dbReference>